<evidence type="ECO:0000256" key="1">
    <source>
        <dbReference type="SAM" id="SignalP"/>
    </source>
</evidence>
<proteinExistence type="predicted"/>
<reference evidence="3" key="3">
    <citation type="journal article" date="2022" name="bioRxiv">
        <title>A global pangenome for the wheat fungal pathogen Pyrenophora tritici-repentis and prediction of effector protein structural homology.</title>
        <authorList>
            <person name="Moolhuijzen P."/>
            <person name="See P.T."/>
            <person name="Shi G."/>
            <person name="Powell H.R."/>
            <person name="Cockram J."/>
            <person name="Jorgensen L.N."/>
            <person name="Benslimane H."/>
            <person name="Strelkov S.E."/>
            <person name="Turner J."/>
            <person name="Liu Z."/>
            <person name="Moffat C.S."/>
        </authorList>
    </citation>
    <scope>NUCLEOTIDE SEQUENCE</scope>
    <source>
        <strain evidence="3">86-124</strain>
    </source>
</reference>
<feature type="signal peptide" evidence="1">
    <location>
        <begin position="1"/>
        <end position="17"/>
    </location>
</feature>
<name>A0A5M9L0V9_9PLEO</name>
<evidence type="ECO:0000313" key="5">
    <source>
        <dbReference type="Proteomes" id="UP000249757"/>
    </source>
</evidence>
<organism evidence="2 4">
    <name type="scientific">Pyrenophora tritici-repentis</name>
    <dbReference type="NCBI Taxonomy" id="45151"/>
    <lineage>
        <taxon>Eukaryota</taxon>
        <taxon>Fungi</taxon>
        <taxon>Dikarya</taxon>
        <taxon>Ascomycota</taxon>
        <taxon>Pezizomycotina</taxon>
        <taxon>Dothideomycetes</taxon>
        <taxon>Pleosporomycetidae</taxon>
        <taxon>Pleosporales</taxon>
        <taxon>Pleosporineae</taxon>
        <taxon>Pleosporaceae</taxon>
        <taxon>Pyrenophora</taxon>
    </lineage>
</organism>
<keyword evidence="1" id="KW-0732">Signal</keyword>
<sequence>MQLSTLIHLVMVVAVAANREKKDKKGEIDYWEWRECYENKTED</sequence>
<dbReference type="Proteomes" id="UP000245464">
    <property type="component" value="Chromosome 8"/>
</dbReference>
<comment type="caution">
    <text evidence="2">The sequence shown here is derived from an EMBL/GenBank/DDBJ whole genome shotgun (WGS) entry which is preliminary data.</text>
</comment>
<reference evidence="2" key="1">
    <citation type="journal article" date="2018" name="BMC Genomics">
        <title>Comparative genomics of the wheat fungal pathogen Pyrenophora tritici-repentis reveals chromosomal variations and genome plasticity.</title>
        <authorList>
            <person name="Moolhuijzen P."/>
            <person name="See P.T."/>
            <person name="Hane J.K."/>
            <person name="Shi G."/>
            <person name="Liu Z."/>
            <person name="Oliver R.P."/>
            <person name="Moffat C.S."/>
        </authorList>
    </citation>
    <scope>NUCLEOTIDE SEQUENCE [LARGE SCALE GENOMIC DNA]</scope>
    <source>
        <strain evidence="2">M4</strain>
    </source>
</reference>
<evidence type="ECO:0000313" key="3">
    <source>
        <dbReference type="EMBL" id="KAI1515560.1"/>
    </source>
</evidence>
<reference evidence="5" key="4">
    <citation type="journal article" date="2022" name="Microb. Genom.">
        <title>A global pangenome for the wheat fungal pathogen Pyrenophora tritici-repentis and prediction of effector protein structural homology.</title>
        <authorList>
            <person name="Moolhuijzen P.M."/>
            <person name="See P.T."/>
            <person name="Shi G."/>
            <person name="Powell H.R."/>
            <person name="Cockram J."/>
            <person name="Jorgensen L.N."/>
            <person name="Benslimane H."/>
            <person name="Strelkov S.E."/>
            <person name="Turner J."/>
            <person name="Liu Z."/>
            <person name="Moffat C.S."/>
        </authorList>
    </citation>
    <scope>NUCLEOTIDE SEQUENCE [LARGE SCALE GENOMIC DNA]</scope>
</reference>
<feature type="chain" id="PRO_5042723943" evidence="1">
    <location>
        <begin position="18"/>
        <end position="43"/>
    </location>
</feature>
<dbReference type="EMBL" id="NQIK02000008">
    <property type="protein sequence ID" value="KAF7567220.1"/>
    <property type="molecule type" value="Genomic_DNA"/>
</dbReference>
<dbReference type="AlphaFoldDB" id="A0A5M9L0V9"/>
<reference evidence="3" key="2">
    <citation type="submission" date="2021-05" db="EMBL/GenBank/DDBJ databases">
        <authorList>
            <person name="Moolhuijzen P.M."/>
            <person name="Moffat C.S."/>
        </authorList>
    </citation>
    <scope>NUCLEOTIDE SEQUENCE</scope>
    <source>
        <strain evidence="3">86-124</strain>
    </source>
</reference>
<dbReference type="Proteomes" id="UP000249757">
    <property type="component" value="Unassembled WGS sequence"/>
</dbReference>
<protein>
    <submittedName>
        <fullName evidence="2">Uncharacterized protein</fullName>
    </submittedName>
</protein>
<keyword evidence="5" id="KW-1185">Reference proteome</keyword>
<dbReference type="EMBL" id="NRDI02000006">
    <property type="protein sequence ID" value="KAI1515560.1"/>
    <property type="molecule type" value="Genomic_DNA"/>
</dbReference>
<gene>
    <name evidence="3" type="ORF">Ptr86124_005561</name>
    <name evidence="2" type="ORF">PtrM4_138110</name>
</gene>
<accession>A0A5M9L0V9</accession>
<evidence type="ECO:0000313" key="4">
    <source>
        <dbReference type="Proteomes" id="UP000245464"/>
    </source>
</evidence>
<evidence type="ECO:0000313" key="2">
    <source>
        <dbReference type="EMBL" id="KAF7567220.1"/>
    </source>
</evidence>